<name>A0A2P2IZB1_RHIMU</name>
<sequence>MSIPRTACFIKSTYLEETTLSVSLKGSICTLSKSARKIRKRSSSDFLTT</sequence>
<proteinExistence type="predicted"/>
<protein>
    <submittedName>
        <fullName evidence="1">Uncharacterized protein</fullName>
    </submittedName>
</protein>
<accession>A0A2P2IZB1</accession>
<evidence type="ECO:0000313" key="1">
    <source>
        <dbReference type="EMBL" id="MBW86527.1"/>
    </source>
</evidence>
<dbReference type="EMBL" id="GGEC01006044">
    <property type="protein sequence ID" value="MBW86527.1"/>
    <property type="molecule type" value="Transcribed_RNA"/>
</dbReference>
<organism evidence="1">
    <name type="scientific">Rhizophora mucronata</name>
    <name type="common">Asiatic mangrove</name>
    <dbReference type="NCBI Taxonomy" id="61149"/>
    <lineage>
        <taxon>Eukaryota</taxon>
        <taxon>Viridiplantae</taxon>
        <taxon>Streptophyta</taxon>
        <taxon>Embryophyta</taxon>
        <taxon>Tracheophyta</taxon>
        <taxon>Spermatophyta</taxon>
        <taxon>Magnoliopsida</taxon>
        <taxon>eudicotyledons</taxon>
        <taxon>Gunneridae</taxon>
        <taxon>Pentapetalae</taxon>
        <taxon>rosids</taxon>
        <taxon>fabids</taxon>
        <taxon>Malpighiales</taxon>
        <taxon>Rhizophoraceae</taxon>
        <taxon>Rhizophora</taxon>
    </lineage>
</organism>
<dbReference type="AlphaFoldDB" id="A0A2P2IZB1"/>
<reference evidence="1" key="1">
    <citation type="submission" date="2018-02" db="EMBL/GenBank/DDBJ databases">
        <title>Rhizophora mucronata_Transcriptome.</title>
        <authorList>
            <person name="Meera S.P."/>
            <person name="Sreeshan A."/>
            <person name="Augustine A."/>
        </authorList>
    </citation>
    <scope>NUCLEOTIDE SEQUENCE</scope>
    <source>
        <tissue evidence="1">Leaf</tissue>
    </source>
</reference>